<sequence>MPFRYLLAAAALTLPFAAVAGSPNIVPGQWEFTSTTTVEGDIPIPDQTETHQECIVQGDLDDADFQFLEVEDDCELLEHNVSADGIDYQMVCYAEGGQADIDGRMDFLGETVEGNINVVADSPMGEMTMRTTVNGERLGDC</sequence>
<gene>
    <name evidence="2" type="ORF">HOP52_05995</name>
</gene>
<evidence type="ECO:0000313" key="3">
    <source>
        <dbReference type="Proteomes" id="UP000814385"/>
    </source>
</evidence>
<feature type="chain" id="PRO_5047370878" evidence="1">
    <location>
        <begin position="21"/>
        <end position="141"/>
    </location>
</feature>
<accession>A0ABS9P6D8</accession>
<feature type="signal peptide" evidence="1">
    <location>
        <begin position="1"/>
        <end position="20"/>
    </location>
</feature>
<dbReference type="InterPro" id="IPR022061">
    <property type="entry name" value="DUF3617"/>
</dbReference>
<dbReference type="EMBL" id="JABFUC010000004">
    <property type="protein sequence ID" value="MCG6657323.1"/>
    <property type="molecule type" value="Genomic_DNA"/>
</dbReference>
<keyword evidence="3" id="KW-1185">Reference proteome</keyword>
<keyword evidence="1" id="KW-0732">Signal</keyword>
<organism evidence="2 3">
    <name type="scientific">Billgrantia campisalis</name>
    <dbReference type="NCBI Taxonomy" id="74661"/>
    <lineage>
        <taxon>Bacteria</taxon>
        <taxon>Pseudomonadati</taxon>
        <taxon>Pseudomonadota</taxon>
        <taxon>Gammaproteobacteria</taxon>
        <taxon>Oceanospirillales</taxon>
        <taxon>Halomonadaceae</taxon>
        <taxon>Billgrantia</taxon>
    </lineage>
</organism>
<reference evidence="2 3" key="1">
    <citation type="submission" date="2020-05" db="EMBL/GenBank/DDBJ databases">
        <title>Comparative genomic analysis of denitrifying bacteria from Halomonas genus.</title>
        <authorList>
            <person name="Wang L."/>
            <person name="Shao Z."/>
        </authorList>
    </citation>
    <scope>NUCLEOTIDE SEQUENCE [LARGE SCALE GENOMIC DNA]</scope>
    <source>
        <strain evidence="2 3">A4</strain>
    </source>
</reference>
<evidence type="ECO:0000313" key="2">
    <source>
        <dbReference type="EMBL" id="MCG6657323.1"/>
    </source>
</evidence>
<protein>
    <submittedName>
        <fullName evidence="2">DUF3617 family protein</fullName>
    </submittedName>
</protein>
<proteinExistence type="predicted"/>
<comment type="caution">
    <text evidence="2">The sequence shown here is derived from an EMBL/GenBank/DDBJ whole genome shotgun (WGS) entry which is preliminary data.</text>
</comment>
<name>A0ABS9P6D8_9GAMM</name>
<dbReference type="Pfam" id="PF12276">
    <property type="entry name" value="DUF3617"/>
    <property type="match status" value="1"/>
</dbReference>
<dbReference type="RefSeq" id="WP_238976465.1">
    <property type="nucleotide sequence ID" value="NZ_JABFUC010000004.1"/>
</dbReference>
<evidence type="ECO:0000256" key="1">
    <source>
        <dbReference type="SAM" id="SignalP"/>
    </source>
</evidence>
<dbReference type="Proteomes" id="UP000814385">
    <property type="component" value="Unassembled WGS sequence"/>
</dbReference>